<feature type="domain" description="Mechanosensitive ion channel MscS" evidence="9">
    <location>
        <begin position="444"/>
        <end position="509"/>
    </location>
</feature>
<evidence type="ECO:0000256" key="6">
    <source>
        <dbReference type="ARBA" id="ARBA00023136"/>
    </source>
</evidence>
<dbReference type="SUPFAM" id="SSF82689">
    <property type="entry name" value="Mechanosensitive channel protein MscS (YggB), C-terminal domain"/>
    <property type="match status" value="1"/>
</dbReference>
<protein>
    <submittedName>
        <fullName evidence="11">Mechanosensitive ion channel family protein</fullName>
    </submittedName>
</protein>
<evidence type="ECO:0000256" key="7">
    <source>
        <dbReference type="SAM" id="MobiDB-lite"/>
    </source>
</evidence>
<keyword evidence="5 8" id="KW-1133">Transmembrane helix</keyword>
<dbReference type="InterPro" id="IPR023408">
    <property type="entry name" value="MscS_beta-dom_sf"/>
</dbReference>
<evidence type="ECO:0000256" key="1">
    <source>
        <dbReference type="ARBA" id="ARBA00004651"/>
    </source>
</evidence>
<reference evidence="11" key="2">
    <citation type="journal article" date="2021" name="Microorganisms">
        <title>Bacterial Dimethylsulfoniopropionate Biosynthesis in the East China Sea.</title>
        <authorList>
            <person name="Liu J."/>
            <person name="Zhang Y."/>
            <person name="Liu J."/>
            <person name="Zhong H."/>
            <person name="Williams B.T."/>
            <person name="Zheng Y."/>
            <person name="Curson A.R.J."/>
            <person name="Sun C."/>
            <person name="Sun H."/>
            <person name="Song D."/>
            <person name="Wagner Mackenzie B."/>
            <person name="Bermejo Martinez A."/>
            <person name="Todd J.D."/>
            <person name="Zhang X.H."/>
        </authorList>
    </citation>
    <scope>NUCLEOTIDE SEQUENCE</scope>
    <source>
        <strain evidence="11">AESS21</strain>
    </source>
</reference>
<dbReference type="PANTHER" id="PTHR30566:SF5">
    <property type="entry name" value="MECHANOSENSITIVE ION CHANNEL PROTEIN 1, MITOCHONDRIAL-RELATED"/>
    <property type="match status" value="1"/>
</dbReference>
<dbReference type="Gene3D" id="3.30.70.100">
    <property type="match status" value="1"/>
</dbReference>
<keyword evidence="3" id="KW-1003">Cell membrane</keyword>
<organism evidence="11 12">
    <name type="scientific">Roseibium polysiphoniae</name>
    <dbReference type="NCBI Taxonomy" id="2571221"/>
    <lineage>
        <taxon>Bacteria</taxon>
        <taxon>Pseudomonadati</taxon>
        <taxon>Pseudomonadota</taxon>
        <taxon>Alphaproteobacteria</taxon>
        <taxon>Hyphomicrobiales</taxon>
        <taxon>Stappiaceae</taxon>
        <taxon>Roseibium</taxon>
    </lineage>
</organism>
<comment type="subcellular location">
    <subcellularLocation>
        <location evidence="1">Cell membrane</location>
        <topology evidence="1">Multi-pass membrane protein</topology>
    </subcellularLocation>
</comment>
<name>A0A944C9U5_9HYPH</name>
<feature type="domain" description="Mechanosensitive ion channel MscS C-terminal" evidence="10">
    <location>
        <begin position="519"/>
        <end position="598"/>
    </location>
</feature>
<feature type="region of interest" description="Disordered" evidence="7">
    <location>
        <begin position="614"/>
        <end position="641"/>
    </location>
</feature>
<feature type="transmembrane region" description="Helical" evidence="8">
    <location>
        <begin position="350"/>
        <end position="372"/>
    </location>
</feature>
<dbReference type="GO" id="GO:0005886">
    <property type="term" value="C:plasma membrane"/>
    <property type="evidence" value="ECO:0007669"/>
    <property type="project" value="UniProtKB-SubCell"/>
</dbReference>
<dbReference type="AlphaFoldDB" id="A0A944C9U5"/>
<keyword evidence="6 8" id="KW-0472">Membrane</keyword>
<comment type="caution">
    <text evidence="11">The sequence shown here is derived from an EMBL/GenBank/DDBJ whole genome shotgun (WGS) entry which is preliminary data.</text>
</comment>
<evidence type="ECO:0000259" key="9">
    <source>
        <dbReference type="Pfam" id="PF00924"/>
    </source>
</evidence>
<proteinExistence type="inferred from homology"/>
<dbReference type="InterPro" id="IPR006685">
    <property type="entry name" value="MscS_channel_2nd"/>
</dbReference>
<evidence type="ECO:0000313" key="12">
    <source>
        <dbReference type="Proteomes" id="UP000705379"/>
    </source>
</evidence>
<feature type="transmembrane region" description="Helical" evidence="8">
    <location>
        <begin position="393"/>
        <end position="414"/>
    </location>
</feature>
<evidence type="ECO:0000256" key="8">
    <source>
        <dbReference type="SAM" id="Phobius"/>
    </source>
</evidence>
<sequence length="641" mass="71236">MGLLAPTSSFRNAVSAFLFFGILLTGWFPWQSDNLAFAQETAAKDDQDDQSTDDEIVLETTFDLKTYLRENPLAPPDTSSPRASLESFILLMNQAETVWRDVRIKFYESNERFLSDTEELKLQQVRALLDKASGVFDLSGIPETARDRASLEIVLQFQEILDRIYLPNIEDVPGAAAGSFLNSKAIAELPERWTIPGTDLVFERTRVPGAGSRFLMTRESVAQIPEDYELIKAFAPRTDNGDDLYAYYIYTPGNLVAPKWYNMISAGPSWLGRHILSQAYWQWIALVLLTVIAVSLPVFLSRWGRMRAVPVLESRRRLRSLQLPILIIGTILAYRYLIEDQVNITGNTMVAVGAISTALVWTCLGWLVYRIIDLASVWIIRTPVGVGQPMDSSLLLTALRLLGLAAALIITGYGATRIGIPVYGVIAGLGVGGLAVALAAQPTLENLIGGIILYADKMVRVGEFCEFDDLSGTVEAIGIRSTRIRALDRTIITISNADLAKRKIINYSRRDQFLLRHTLGLRYETSESQISQIIEAIRCYLEAHEMVAEAPLRVHFVGMAAYTLDVEIYAYIKTSDRNSFLATQESMLLKFMEIVHSCGADFAFPSSTTYLAQDGEQEMSLPPASPKRQQDTAAGDRQTAA</sequence>
<evidence type="ECO:0000256" key="5">
    <source>
        <dbReference type="ARBA" id="ARBA00022989"/>
    </source>
</evidence>
<dbReference type="Gene3D" id="2.30.30.60">
    <property type="match status" value="1"/>
</dbReference>
<dbReference type="InterPro" id="IPR011014">
    <property type="entry name" value="MscS_channel_TM-2"/>
</dbReference>
<evidence type="ECO:0000256" key="2">
    <source>
        <dbReference type="ARBA" id="ARBA00008017"/>
    </source>
</evidence>
<dbReference type="InterPro" id="IPR010920">
    <property type="entry name" value="LSM_dom_sf"/>
</dbReference>
<keyword evidence="4 8" id="KW-0812">Transmembrane</keyword>
<dbReference type="InterPro" id="IPR049278">
    <property type="entry name" value="MS_channel_C"/>
</dbReference>
<comment type="similarity">
    <text evidence="2">Belongs to the MscS (TC 1.A.23) family.</text>
</comment>
<dbReference type="GO" id="GO:0008381">
    <property type="term" value="F:mechanosensitive monoatomic ion channel activity"/>
    <property type="evidence" value="ECO:0007669"/>
    <property type="project" value="UniProtKB-ARBA"/>
</dbReference>
<evidence type="ECO:0000256" key="4">
    <source>
        <dbReference type="ARBA" id="ARBA00022692"/>
    </source>
</evidence>
<reference evidence="11" key="1">
    <citation type="submission" date="2018-08" db="EMBL/GenBank/DDBJ databases">
        <authorList>
            <person name="Jin W."/>
            <person name="Wang H."/>
            <person name="Yang Y."/>
            <person name="Li M."/>
            <person name="Liu J."/>
        </authorList>
    </citation>
    <scope>NUCLEOTIDE SEQUENCE</scope>
    <source>
        <strain evidence="11">AESS21</strain>
    </source>
</reference>
<feature type="transmembrane region" description="Helical" evidence="8">
    <location>
        <begin position="12"/>
        <end position="30"/>
    </location>
</feature>
<dbReference type="SUPFAM" id="SSF82861">
    <property type="entry name" value="Mechanosensitive channel protein MscS (YggB), transmembrane region"/>
    <property type="match status" value="1"/>
</dbReference>
<evidence type="ECO:0000313" key="11">
    <source>
        <dbReference type="EMBL" id="MBS8259288.1"/>
    </source>
</evidence>
<dbReference type="InterPro" id="IPR011066">
    <property type="entry name" value="MscS_channel_C_sf"/>
</dbReference>
<dbReference type="Pfam" id="PF00924">
    <property type="entry name" value="MS_channel_2nd"/>
    <property type="match status" value="1"/>
</dbReference>
<dbReference type="RefSeq" id="WP_213214947.1">
    <property type="nucleotide sequence ID" value="NZ_QTKU01000001.1"/>
</dbReference>
<feature type="transmembrane region" description="Helical" evidence="8">
    <location>
        <begin position="420"/>
        <end position="440"/>
    </location>
</feature>
<dbReference type="SUPFAM" id="SSF50182">
    <property type="entry name" value="Sm-like ribonucleoproteins"/>
    <property type="match status" value="1"/>
</dbReference>
<feature type="transmembrane region" description="Helical" evidence="8">
    <location>
        <begin position="321"/>
        <end position="338"/>
    </location>
</feature>
<feature type="transmembrane region" description="Helical" evidence="8">
    <location>
        <begin position="280"/>
        <end position="300"/>
    </location>
</feature>
<dbReference type="PANTHER" id="PTHR30566">
    <property type="entry name" value="YNAI-RELATED MECHANOSENSITIVE ION CHANNEL"/>
    <property type="match status" value="1"/>
</dbReference>
<dbReference type="EMBL" id="QTKU01000001">
    <property type="protein sequence ID" value="MBS8259288.1"/>
    <property type="molecule type" value="Genomic_DNA"/>
</dbReference>
<gene>
    <name evidence="11" type="ORF">DYI23_03555</name>
</gene>
<dbReference type="Proteomes" id="UP000705379">
    <property type="component" value="Unassembled WGS sequence"/>
</dbReference>
<evidence type="ECO:0000259" key="10">
    <source>
        <dbReference type="Pfam" id="PF21082"/>
    </source>
</evidence>
<dbReference type="Gene3D" id="1.10.287.1260">
    <property type="match status" value="1"/>
</dbReference>
<dbReference type="Pfam" id="PF21082">
    <property type="entry name" value="MS_channel_3rd"/>
    <property type="match status" value="1"/>
</dbReference>
<evidence type="ECO:0000256" key="3">
    <source>
        <dbReference type="ARBA" id="ARBA00022475"/>
    </source>
</evidence>
<accession>A0A944C9U5</accession>